<dbReference type="Proteomes" id="UP000291334">
    <property type="component" value="Unassembled WGS sequence"/>
</dbReference>
<accession>A0A4Q9R5M9</accession>
<evidence type="ECO:0000313" key="1">
    <source>
        <dbReference type="EMBL" id="TBU94421.1"/>
    </source>
</evidence>
<gene>
    <name evidence="2" type="ORF">DNK34_24790</name>
    <name evidence="1" type="ORF">DNK44_08855</name>
</gene>
<dbReference type="AlphaFoldDB" id="A0A4Q9R5M9"/>
<dbReference type="EMBL" id="QJUL01000010">
    <property type="protein sequence ID" value="TBU94421.1"/>
    <property type="molecule type" value="Genomic_DNA"/>
</dbReference>
<proteinExistence type="predicted"/>
<comment type="caution">
    <text evidence="1">The sequence shown here is derived from an EMBL/GenBank/DDBJ whole genome shotgun (WGS) entry which is preliminary data.</text>
</comment>
<dbReference type="EMBL" id="QJUM01000051">
    <property type="protein sequence ID" value="TBU99089.1"/>
    <property type="molecule type" value="Genomic_DNA"/>
</dbReference>
<protein>
    <submittedName>
        <fullName evidence="1">Chaperone modulatory protein CbpM</fullName>
    </submittedName>
</protein>
<evidence type="ECO:0000313" key="2">
    <source>
        <dbReference type="EMBL" id="TBU99089.1"/>
    </source>
</evidence>
<dbReference type="Gene3D" id="1.10.1660.10">
    <property type="match status" value="1"/>
</dbReference>
<organism evidence="1 4">
    <name type="scientific">Phytopseudomonas dryadis</name>
    <dbReference type="NCBI Taxonomy" id="2487520"/>
    <lineage>
        <taxon>Bacteria</taxon>
        <taxon>Pseudomonadati</taxon>
        <taxon>Pseudomonadota</taxon>
        <taxon>Gammaproteobacteria</taxon>
        <taxon>Pseudomonadales</taxon>
        <taxon>Pseudomonadaceae</taxon>
        <taxon>Phytopseudomonas</taxon>
    </lineage>
</organism>
<evidence type="ECO:0000313" key="4">
    <source>
        <dbReference type="Proteomes" id="UP000293172"/>
    </source>
</evidence>
<reference evidence="3 4" key="1">
    <citation type="submission" date="2018-06" db="EMBL/GenBank/DDBJ databases">
        <title>Three novel Pseudomonas species isolated from symptomatic oak.</title>
        <authorList>
            <person name="Bueno-Gonzalez V."/>
            <person name="Brady C."/>
        </authorList>
    </citation>
    <scope>NUCLEOTIDE SEQUENCE [LARGE SCALE GENOMIC DNA]</scope>
    <source>
        <strain evidence="2 3">P26B</strain>
        <strain evidence="1 4">P6B</strain>
    </source>
</reference>
<dbReference type="OrthoDB" id="5567704at2"/>
<dbReference type="Pfam" id="PF13591">
    <property type="entry name" value="MerR_2"/>
    <property type="match status" value="1"/>
</dbReference>
<dbReference type="Proteomes" id="UP000293172">
    <property type="component" value="Unassembled WGS sequence"/>
</dbReference>
<keyword evidence="3" id="KW-1185">Reference proteome</keyword>
<dbReference type="RefSeq" id="WP_131177951.1">
    <property type="nucleotide sequence ID" value="NZ_QJUL01000010.1"/>
</dbReference>
<name>A0A4Q9R5M9_9GAMM</name>
<evidence type="ECO:0000313" key="3">
    <source>
        <dbReference type="Proteomes" id="UP000291334"/>
    </source>
</evidence>
<sequence length="100" mass="11608">MNDVLIVQLSLEECCQATHLSVETLIELVEHGIVEPQGPEPRHWRFDSEALSVLRHAARLRRELELDWAATALALDLLAEVKTLRAENQRLRRRLERFTD</sequence>